<dbReference type="Proteomes" id="UP000000844">
    <property type="component" value="Chromosome"/>
</dbReference>
<dbReference type="HOGENOM" id="CLU_000604_1_11_11"/>
<keyword evidence="2" id="KW-0547">Nucleotide-binding</keyword>
<dbReference type="InterPro" id="IPR003593">
    <property type="entry name" value="AAA+_ATPase"/>
</dbReference>
<keyword evidence="6" id="KW-1185">Reference proteome</keyword>
<dbReference type="PROSITE" id="PS50893">
    <property type="entry name" value="ABC_TRANSPORTER_2"/>
    <property type="match status" value="1"/>
</dbReference>
<dbReference type="GO" id="GO:0005524">
    <property type="term" value="F:ATP binding"/>
    <property type="evidence" value="ECO:0007669"/>
    <property type="project" value="UniProtKB-KW"/>
</dbReference>
<dbReference type="KEGG" id="sna:Snas_4852"/>
<proteinExistence type="predicted"/>
<accession>D3Q8Q1</accession>
<keyword evidence="1" id="KW-0813">Transport</keyword>
<name>D3Q8Q1_STANL</name>
<evidence type="ECO:0000256" key="3">
    <source>
        <dbReference type="ARBA" id="ARBA00022840"/>
    </source>
</evidence>
<dbReference type="FunFam" id="3.40.50.300:FF:001031">
    <property type="entry name" value="Iron ABC transporter ATP-binding protein"/>
    <property type="match status" value="1"/>
</dbReference>
<evidence type="ECO:0000256" key="2">
    <source>
        <dbReference type="ARBA" id="ARBA00022741"/>
    </source>
</evidence>
<organism evidence="5 6">
    <name type="scientific">Stackebrandtia nassauensis (strain DSM 44728 / CIP 108903 / NRRL B-16338 / NBRC 102104 / LLR-40K-21)</name>
    <dbReference type="NCBI Taxonomy" id="446470"/>
    <lineage>
        <taxon>Bacteria</taxon>
        <taxon>Bacillati</taxon>
        <taxon>Actinomycetota</taxon>
        <taxon>Actinomycetes</taxon>
        <taxon>Glycomycetales</taxon>
        <taxon>Glycomycetaceae</taxon>
        <taxon>Stackebrandtia</taxon>
    </lineage>
</organism>
<dbReference type="SUPFAM" id="SSF52540">
    <property type="entry name" value="P-loop containing nucleoside triphosphate hydrolases"/>
    <property type="match status" value="1"/>
</dbReference>
<dbReference type="GO" id="GO:0016887">
    <property type="term" value="F:ATP hydrolysis activity"/>
    <property type="evidence" value="ECO:0007669"/>
    <property type="project" value="InterPro"/>
</dbReference>
<dbReference type="InterPro" id="IPR003439">
    <property type="entry name" value="ABC_transporter-like_ATP-bd"/>
</dbReference>
<dbReference type="InterPro" id="IPR027417">
    <property type="entry name" value="P-loop_NTPase"/>
</dbReference>
<feature type="domain" description="ABC transporter" evidence="4">
    <location>
        <begin position="31"/>
        <end position="271"/>
    </location>
</feature>
<dbReference type="AlphaFoldDB" id="D3Q8Q1"/>
<dbReference type="GO" id="GO:0016020">
    <property type="term" value="C:membrane"/>
    <property type="evidence" value="ECO:0007669"/>
    <property type="project" value="InterPro"/>
</dbReference>
<dbReference type="STRING" id="446470.Snas_4852"/>
<gene>
    <name evidence="5" type="ordered locus">Snas_4852</name>
</gene>
<protein>
    <submittedName>
        <fullName evidence="5">ABC transporter related protein</fullName>
    </submittedName>
</protein>
<dbReference type="GO" id="GO:0022857">
    <property type="term" value="F:transmembrane transporter activity"/>
    <property type="evidence" value="ECO:0007669"/>
    <property type="project" value="UniProtKB-ARBA"/>
</dbReference>
<dbReference type="InterPro" id="IPR015856">
    <property type="entry name" value="ABC_transpr_CbiO/EcfA_su"/>
</dbReference>
<evidence type="ECO:0000256" key="1">
    <source>
        <dbReference type="ARBA" id="ARBA00022448"/>
    </source>
</evidence>
<dbReference type="CDD" id="cd03225">
    <property type="entry name" value="ABC_cobalt_CbiO_domain1"/>
    <property type="match status" value="1"/>
</dbReference>
<dbReference type="EMBL" id="CP001778">
    <property type="protein sequence ID" value="ADD44493.1"/>
    <property type="molecule type" value="Genomic_DNA"/>
</dbReference>
<dbReference type="Pfam" id="PF00005">
    <property type="entry name" value="ABC_tran"/>
    <property type="match status" value="1"/>
</dbReference>
<evidence type="ECO:0000313" key="6">
    <source>
        <dbReference type="Proteomes" id="UP000000844"/>
    </source>
</evidence>
<dbReference type="Gene3D" id="3.40.50.300">
    <property type="entry name" value="P-loop containing nucleotide triphosphate hydrolases"/>
    <property type="match status" value="1"/>
</dbReference>
<evidence type="ECO:0000313" key="5">
    <source>
        <dbReference type="EMBL" id="ADD44493.1"/>
    </source>
</evidence>
<reference evidence="5 6" key="1">
    <citation type="journal article" date="2009" name="Stand. Genomic Sci.">
        <title>Complete genome sequence of Stackebrandtia nassauensis type strain (LLR-40K-21).</title>
        <authorList>
            <person name="Munk C."/>
            <person name="Lapidus A."/>
            <person name="Copeland A."/>
            <person name="Jando M."/>
            <person name="Mayilraj S."/>
            <person name="Glavina Del Rio T."/>
            <person name="Nolan M."/>
            <person name="Chen F."/>
            <person name="Lucas S."/>
            <person name="Tice H."/>
            <person name="Cheng J.F."/>
            <person name="Han C."/>
            <person name="Detter J.C."/>
            <person name="Bruce D."/>
            <person name="Goodwin L."/>
            <person name="Chain P."/>
            <person name="Pitluck S."/>
            <person name="Goker M."/>
            <person name="Ovchinikova G."/>
            <person name="Pati A."/>
            <person name="Ivanova N."/>
            <person name="Mavromatis K."/>
            <person name="Chen A."/>
            <person name="Palaniappan K."/>
            <person name="Land M."/>
            <person name="Hauser L."/>
            <person name="Chang Y.J."/>
            <person name="Jeffries C.D."/>
            <person name="Bristow J."/>
            <person name="Eisen J.A."/>
            <person name="Markowitz V."/>
            <person name="Hugenholtz P."/>
            <person name="Kyrpides N.C."/>
            <person name="Klenk H.P."/>
        </authorList>
    </citation>
    <scope>NUCLEOTIDE SEQUENCE [LARGE SCALE GENOMIC DNA]</scope>
    <source>
        <strain evidence="6">DSM 44728 / CIP 108903 / NRRL B-16338 / NBRC 102104 / LLR-40K-21</strain>
    </source>
</reference>
<evidence type="ECO:0000259" key="4">
    <source>
        <dbReference type="PROSITE" id="PS50893"/>
    </source>
</evidence>
<dbReference type="eggNOG" id="COG1119">
    <property type="taxonomic scope" value="Bacteria"/>
</dbReference>
<dbReference type="PANTHER" id="PTHR43158:SF2">
    <property type="entry name" value="SKFA PEPTIDE EXPORT ATP-BINDING PROTEIN SKFE"/>
    <property type="match status" value="1"/>
</dbReference>
<sequence length="286" mass="30650">MTAVTTTGPLLKLPCDRDSIQCVSSTSDLVIDVSDVVVRRGASVLLDHVDWQVELDERWVILGPNGAGKTTLLNLVSGRSHPTKGTVRVLDEQMGKVDVFELRPRIGLASAALAETIPGDEPVADAVVTAAWAVLGRGRESYEAMDEIRARGLLEQFGIDTLADRRYATLSEGERKRVQIARALMTDPELLLLDEPAAGLDLGAREALVGRLGELAMDPDAPALVLVTHHVEEIPPGFTHALLLTEGAVVASGLLDDVLTAQNLSKTFGLPLRLERDGGRFTARAA</sequence>
<dbReference type="OrthoDB" id="9789994at2"/>
<dbReference type="SMART" id="SM00382">
    <property type="entry name" value="AAA"/>
    <property type="match status" value="1"/>
</dbReference>
<keyword evidence="3" id="KW-0067">ATP-binding</keyword>
<dbReference type="PANTHER" id="PTHR43158">
    <property type="entry name" value="SKFA PEPTIDE EXPORT ATP-BINDING PROTEIN SKFE"/>
    <property type="match status" value="1"/>
</dbReference>